<evidence type="ECO:0000313" key="1">
    <source>
        <dbReference type="EMBL" id="MFC3999378.1"/>
    </source>
</evidence>
<name>A0ABV8FY28_9ACTN</name>
<gene>
    <name evidence="1" type="ORF">ACFOVU_25935</name>
</gene>
<proteinExistence type="predicted"/>
<accession>A0ABV8FY28</accession>
<sequence>MNSETGNERSPARRLAELSGDVVKRLADRLPATTTEQLRTFHYVGEHGELADCLAAAISKARVPLTGDERDAVAELLRLFAIPTEGLHFVDRREEIIAALNVVDG</sequence>
<dbReference type="EMBL" id="JBHSBH010000015">
    <property type="protein sequence ID" value="MFC3999378.1"/>
    <property type="molecule type" value="Genomic_DNA"/>
</dbReference>
<evidence type="ECO:0000313" key="2">
    <source>
        <dbReference type="Proteomes" id="UP001595847"/>
    </source>
</evidence>
<comment type="caution">
    <text evidence="1">The sequence shown here is derived from an EMBL/GenBank/DDBJ whole genome shotgun (WGS) entry which is preliminary data.</text>
</comment>
<dbReference type="Proteomes" id="UP001595847">
    <property type="component" value="Unassembled WGS sequence"/>
</dbReference>
<dbReference type="RefSeq" id="WP_378537785.1">
    <property type="nucleotide sequence ID" value="NZ_JBHSBH010000015.1"/>
</dbReference>
<protein>
    <submittedName>
        <fullName evidence="1">Uncharacterized protein</fullName>
    </submittedName>
</protein>
<reference evidence="2" key="1">
    <citation type="journal article" date="2019" name="Int. J. Syst. Evol. Microbiol.">
        <title>The Global Catalogue of Microorganisms (GCM) 10K type strain sequencing project: providing services to taxonomists for standard genome sequencing and annotation.</title>
        <authorList>
            <consortium name="The Broad Institute Genomics Platform"/>
            <consortium name="The Broad Institute Genome Sequencing Center for Infectious Disease"/>
            <person name="Wu L."/>
            <person name="Ma J."/>
        </authorList>
    </citation>
    <scope>NUCLEOTIDE SEQUENCE [LARGE SCALE GENOMIC DNA]</scope>
    <source>
        <strain evidence="2">TBRC 1826</strain>
    </source>
</reference>
<keyword evidence="2" id="KW-1185">Reference proteome</keyword>
<organism evidence="1 2">
    <name type="scientific">Nocardiopsis sediminis</name>
    <dbReference type="NCBI Taxonomy" id="1778267"/>
    <lineage>
        <taxon>Bacteria</taxon>
        <taxon>Bacillati</taxon>
        <taxon>Actinomycetota</taxon>
        <taxon>Actinomycetes</taxon>
        <taxon>Streptosporangiales</taxon>
        <taxon>Nocardiopsidaceae</taxon>
        <taxon>Nocardiopsis</taxon>
    </lineage>
</organism>